<evidence type="ECO:0000256" key="1">
    <source>
        <dbReference type="SAM" id="Phobius"/>
    </source>
</evidence>
<protein>
    <submittedName>
        <fullName evidence="2">Uncharacterized protein</fullName>
    </submittedName>
</protein>
<evidence type="ECO:0000313" key="2">
    <source>
        <dbReference type="EMBL" id="SEC13742.1"/>
    </source>
</evidence>
<proteinExistence type="predicted"/>
<dbReference type="STRING" id="640635.SAMN04489806_2690"/>
<organism evidence="2 3">
    <name type="scientific">Paramicrobacterium humi</name>
    <dbReference type="NCBI Taxonomy" id="640635"/>
    <lineage>
        <taxon>Bacteria</taxon>
        <taxon>Bacillati</taxon>
        <taxon>Actinomycetota</taxon>
        <taxon>Actinomycetes</taxon>
        <taxon>Micrococcales</taxon>
        <taxon>Microbacteriaceae</taxon>
        <taxon>Paramicrobacterium</taxon>
    </lineage>
</organism>
<feature type="transmembrane region" description="Helical" evidence="1">
    <location>
        <begin position="185"/>
        <end position="202"/>
    </location>
</feature>
<dbReference type="InterPro" id="IPR046657">
    <property type="entry name" value="DUF6766"/>
</dbReference>
<reference evidence="2 3" key="1">
    <citation type="submission" date="2016-10" db="EMBL/GenBank/DDBJ databases">
        <authorList>
            <person name="de Groot N.N."/>
        </authorList>
    </citation>
    <scope>NUCLEOTIDE SEQUENCE [LARGE SCALE GENOMIC DNA]</scope>
    <source>
        <strain evidence="2 3">DSM 21799</strain>
    </source>
</reference>
<keyword evidence="1" id="KW-0472">Membrane</keyword>
<name>A0A1H4Q2U9_9MICO</name>
<dbReference type="RefSeq" id="WP_091185391.1">
    <property type="nucleotide sequence ID" value="NZ_FNRY01000001.1"/>
</dbReference>
<accession>A0A1H4Q2U9</accession>
<feature type="transmembrane region" description="Helical" evidence="1">
    <location>
        <begin position="12"/>
        <end position="33"/>
    </location>
</feature>
<dbReference type="EMBL" id="FNRY01000001">
    <property type="protein sequence ID" value="SEC13742.1"/>
    <property type="molecule type" value="Genomic_DNA"/>
</dbReference>
<keyword evidence="3" id="KW-1185">Reference proteome</keyword>
<dbReference type="OrthoDB" id="187863at2"/>
<dbReference type="Pfam" id="PF20554">
    <property type="entry name" value="DUF6766"/>
    <property type="match status" value="1"/>
</dbReference>
<dbReference type="Proteomes" id="UP000199183">
    <property type="component" value="Unassembled WGS sequence"/>
</dbReference>
<dbReference type="AlphaFoldDB" id="A0A1H4Q2U9"/>
<gene>
    <name evidence="2" type="ORF">SAMN04489806_2690</name>
</gene>
<evidence type="ECO:0000313" key="3">
    <source>
        <dbReference type="Proteomes" id="UP000199183"/>
    </source>
</evidence>
<keyword evidence="1" id="KW-0812">Transmembrane</keyword>
<keyword evidence="1" id="KW-1133">Transmembrane helix</keyword>
<feature type="transmembrane region" description="Helical" evidence="1">
    <location>
        <begin position="124"/>
        <end position="145"/>
    </location>
</feature>
<sequence length="224" mass="25050">MKSAFTYHGLSIVLGVVFILILAGQAVSGLSLYNEEQLQDGLQKIGMLDYITSSSFVVDVAENWQSEYLQFLLYIIATIWLVQKGSPESKTADKVGVESDEDQKIGEYTQEDSPRWAKKRDWKLVVYSNSLVIVMAVIFFFSWLVQGVAGHVNYNEEQMKALEAPIPFGEYLLSAEFWNRTLQNWQSEILAVVSMAVLAIFLRQRGSSQSKPVGEPHDATAVGG</sequence>